<name>A0A937KF77_9BACT</name>
<dbReference type="SUPFAM" id="SSF47413">
    <property type="entry name" value="lambda repressor-like DNA-binding domains"/>
    <property type="match status" value="1"/>
</dbReference>
<dbReference type="InterPro" id="IPR010982">
    <property type="entry name" value="Lambda_DNA-bd_dom_sf"/>
</dbReference>
<dbReference type="SMART" id="SM00530">
    <property type="entry name" value="HTH_XRE"/>
    <property type="match status" value="1"/>
</dbReference>
<dbReference type="InterPro" id="IPR001387">
    <property type="entry name" value="Cro/C1-type_HTH"/>
</dbReference>
<dbReference type="Proteomes" id="UP000614216">
    <property type="component" value="Unassembled WGS sequence"/>
</dbReference>
<dbReference type="AlphaFoldDB" id="A0A937KF77"/>
<evidence type="ECO:0000313" key="3">
    <source>
        <dbReference type="EMBL" id="MBL6447965.1"/>
    </source>
</evidence>
<reference evidence="3" key="1">
    <citation type="submission" date="2021-01" db="EMBL/GenBank/DDBJ databases">
        <title>Fulvivirga kasyanovii gen. nov., sp nov., a novel member of the phylum Bacteroidetes isolated from seawater in a mussel farm.</title>
        <authorList>
            <person name="Zhao L.-H."/>
            <person name="Wang Z.-J."/>
        </authorList>
    </citation>
    <scope>NUCLEOTIDE SEQUENCE</scope>
    <source>
        <strain evidence="3">29W222</strain>
    </source>
</reference>
<keyword evidence="4" id="KW-1185">Reference proteome</keyword>
<evidence type="ECO:0000256" key="1">
    <source>
        <dbReference type="ARBA" id="ARBA00023125"/>
    </source>
</evidence>
<dbReference type="CDD" id="cd00093">
    <property type="entry name" value="HTH_XRE"/>
    <property type="match status" value="1"/>
</dbReference>
<dbReference type="PANTHER" id="PTHR46797">
    <property type="entry name" value="HTH-TYPE TRANSCRIPTIONAL REGULATOR"/>
    <property type="match status" value="1"/>
</dbReference>
<comment type="caution">
    <text evidence="3">The sequence shown here is derived from an EMBL/GenBank/DDBJ whole genome shotgun (WGS) entry which is preliminary data.</text>
</comment>
<dbReference type="Gene3D" id="1.10.260.40">
    <property type="entry name" value="lambda repressor-like DNA-binding domains"/>
    <property type="match status" value="1"/>
</dbReference>
<sequence length="73" mass="8280">MEPQLFLKQFGQHVKNLRLEKNISIQEMAKTCSISELKIVQLEDGQLNSSLPLLMNIADALEVELHELFVSNA</sequence>
<organism evidence="3 4">
    <name type="scientific">Fulvivirga marina</name>
    <dbReference type="NCBI Taxonomy" id="2494733"/>
    <lineage>
        <taxon>Bacteria</taxon>
        <taxon>Pseudomonadati</taxon>
        <taxon>Bacteroidota</taxon>
        <taxon>Cytophagia</taxon>
        <taxon>Cytophagales</taxon>
        <taxon>Fulvivirgaceae</taxon>
        <taxon>Fulvivirga</taxon>
    </lineage>
</organism>
<dbReference type="GO" id="GO:0005829">
    <property type="term" value="C:cytosol"/>
    <property type="evidence" value="ECO:0007669"/>
    <property type="project" value="TreeGrafter"/>
</dbReference>
<dbReference type="GO" id="GO:0003700">
    <property type="term" value="F:DNA-binding transcription factor activity"/>
    <property type="evidence" value="ECO:0007669"/>
    <property type="project" value="TreeGrafter"/>
</dbReference>
<dbReference type="PANTHER" id="PTHR46797:SF19">
    <property type="entry name" value="BLL2473 PROTEIN"/>
    <property type="match status" value="1"/>
</dbReference>
<dbReference type="InterPro" id="IPR050807">
    <property type="entry name" value="TransReg_Diox_bact_type"/>
</dbReference>
<gene>
    <name evidence="3" type="ORF">JMN32_16735</name>
</gene>
<keyword evidence="1" id="KW-0238">DNA-binding</keyword>
<feature type="domain" description="HTH cro/C1-type" evidence="2">
    <location>
        <begin position="14"/>
        <end position="68"/>
    </location>
</feature>
<evidence type="ECO:0000259" key="2">
    <source>
        <dbReference type="PROSITE" id="PS50943"/>
    </source>
</evidence>
<evidence type="ECO:0000313" key="4">
    <source>
        <dbReference type="Proteomes" id="UP000614216"/>
    </source>
</evidence>
<proteinExistence type="predicted"/>
<dbReference type="GO" id="GO:0003677">
    <property type="term" value="F:DNA binding"/>
    <property type="evidence" value="ECO:0007669"/>
    <property type="project" value="UniProtKB-KW"/>
</dbReference>
<dbReference type="RefSeq" id="WP_202857506.1">
    <property type="nucleotide sequence ID" value="NZ_JAEUGD010000058.1"/>
</dbReference>
<accession>A0A937KF77</accession>
<dbReference type="EMBL" id="JAEUGD010000058">
    <property type="protein sequence ID" value="MBL6447965.1"/>
    <property type="molecule type" value="Genomic_DNA"/>
</dbReference>
<dbReference type="PROSITE" id="PS50943">
    <property type="entry name" value="HTH_CROC1"/>
    <property type="match status" value="1"/>
</dbReference>
<dbReference type="Pfam" id="PF01381">
    <property type="entry name" value="HTH_3"/>
    <property type="match status" value="1"/>
</dbReference>
<protein>
    <submittedName>
        <fullName evidence="3">Helix-turn-helix domain-containing protein</fullName>
    </submittedName>
</protein>